<evidence type="ECO:0000313" key="1">
    <source>
        <dbReference type="EMBL" id="GHB31142.1"/>
    </source>
</evidence>
<dbReference type="Proteomes" id="UP000599437">
    <property type="component" value="Unassembled WGS sequence"/>
</dbReference>
<proteinExistence type="predicted"/>
<accession>A0ABQ3EE28</accession>
<dbReference type="RefSeq" id="WP_170198341.1">
    <property type="nucleotide sequence ID" value="NZ_BMVO01000039.1"/>
</dbReference>
<gene>
    <name evidence="1" type="ORF">GCM10010346_63160</name>
</gene>
<name>A0ABQ3EE28_9ACTN</name>
<evidence type="ECO:0000313" key="2">
    <source>
        <dbReference type="Proteomes" id="UP000599437"/>
    </source>
</evidence>
<organism evidence="1 2">
    <name type="scientific">Streptomyces chryseus</name>
    <dbReference type="NCBI Taxonomy" id="68186"/>
    <lineage>
        <taxon>Bacteria</taxon>
        <taxon>Bacillati</taxon>
        <taxon>Actinomycetota</taxon>
        <taxon>Actinomycetes</taxon>
        <taxon>Kitasatosporales</taxon>
        <taxon>Streptomycetaceae</taxon>
        <taxon>Streptomyces</taxon>
    </lineage>
</organism>
<dbReference type="EMBL" id="BMVO01000039">
    <property type="protein sequence ID" value="GHB31142.1"/>
    <property type="molecule type" value="Genomic_DNA"/>
</dbReference>
<comment type="caution">
    <text evidence="1">The sequence shown here is derived from an EMBL/GenBank/DDBJ whole genome shotgun (WGS) entry which is preliminary data.</text>
</comment>
<sequence length="83" mass="8579">MDPIDIETLAPADLARIAAGFEAAAVLADDAARDGLTAAADPTEAPAARALARRCAAIARRHAADYRAEAAVLRTGHVPDSWT</sequence>
<protein>
    <submittedName>
        <fullName evidence="1">Uncharacterized protein</fullName>
    </submittedName>
</protein>
<reference evidence="2" key="1">
    <citation type="journal article" date="2019" name="Int. J. Syst. Evol. Microbiol.">
        <title>The Global Catalogue of Microorganisms (GCM) 10K type strain sequencing project: providing services to taxonomists for standard genome sequencing and annotation.</title>
        <authorList>
            <consortium name="The Broad Institute Genomics Platform"/>
            <consortium name="The Broad Institute Genome Sequencing Center for Infectious Disease"/>
            <person name="Wu L."/>
            <person name="Ma J."/>
        </authorList>
    </citation>
    <scope>NUCLEOTIDE SEQUENCE [LARGE SCALE GENOMIC DNA]</scope>
    <source>
        <strain evidence="2">JCM 4737</strain>
    </source>
</reference>
<keyword evidence="2" id="KW-1185">Reference proteome</keyword>